<dbReference type="AlphaFoldDB" id="A0A7D5M1X4"/>
<accession>A0A7D5M1X4</accession>
<dbReference type="Proteomes" id="UP000509771">
    <property type="component" value="Chromosome"/>
</dbReference>
<evidence type="ECO:0000313" key="2">
    <source>
        <dbReference type="Proteomes" id="UP000509771"/>
    </source>
</evidence>
<sequence>MPHIVIDKKINLFDFASSFAPIFQKSPLIKISTIYVEKNALTALLPVVVIDENHQEFFIQISTTLKKSTIRLLPLTDPIKTDTVKSTLALVYYQIKKWDKDITVTKTNLSEYLKAVVEI</sequence>
<dbReference type="GeneID" id="56059079"/>
<organism evidence="1 2">
    <name type="scientific">Nitrosopumilus cobalaminigenes</name>
    <dbReference type="NCBI Taxonomy" id="1470066"/>
    <lineage>
        <taxon>Archaea</taxon>
        <taxon>Nitrososphaerota</taxon>
        <taxon>Nitrososphaeria</taxon>
        <taxon>Nitrosopumilales</taxon>
        <taxon>Nitrosopumilaceae</taxon>
        <taxon>Nitrosopumilus</taxon>
    </lineage>
</organism>
<dbReference type="RefSeq" id="WP_179361546.1">
    <property type="nucleotide sequence ID" value="NZ_CP026993.1"/>
</dbReference>
<name>A0A7D5M1X4_9ARCH</name>
<proteinExistence type="predicted"/>
<dbReference type="OrthoDB" id="9070at2157"/>
<keyword evidence="2" id="KW-1185">Reference proteome</keyword>
<reference evidence="1 2" key="1">
    <citation type="submission" date="2018-02" db="EMBL/GenBank/DDBJ databases">
        <title>Complete genome of Nitrosopumilus cobalaminigenes HCA1.</title>
        <authorList>
            <person name="Qin W."/>
            <person name="Zheng Y."/>
            <person name="Stahl D.A."/>
        </authorList>
    </citation>
    <scope>NUCLEOTIDE SEQUENCE [LARGE SCALE GENOMIC DNA]</scope>
    <source>
        <strain evidence="1 2">HCA1</strain>
    </source>
</reference>
<dbReference type="KEGG" id="ncl:C5F47_03615"/>
<gene>
    <name evidence="1" type="ORF">C5F47_03615</name>
</gene>
<dbReference type="EMBL" id="CP026993">
    <property type="protein sequence ID" value="QLH02707.1"/>
    <property type="molecule type" value="Genomic_DNA"/>
</dbReference>
<evidence type="ECO:0000313" key="1">
    <source>
        <dbReference type="EMBL" id="QLH02707.1"/>
    </source>
</evidence>
<protein>
    <submittedName>
        <fullName evidence="1">Uncharacterized protein</fullName>
    </submittedName>
</protein>